<dbReference type="SUPFAM" id="SSF54106">
    <property type="entry name" value="LysM domain"/>
    <property type="match status" value="1"/>
</dbReference>
<reference evidence="3 4" key="1">
    <citation type="submission" date="2019-07" db="EMBL/GenBank/DDBJ databases">
        <title>Draft genome for Aliikangiella sp. M105.</title>
        <authorList>
            <person name="Wang G."/>
        </authorList>
    </citation>
    <scope>NUCLEOTIDE SEQUENCE [LARGE SCALE GENOMIC DNA]</scope>
    <source>
        <strain evidence="3 4">M105</strain>
    </source>
</reference>
<feature type="chain" id="PRO_5022211874" evidence="1">
    <location>
        <begin position="23"/>
        <end position="365"/>
    </location>
</feature>
<dbReference type="InterPro" id="IPR052196">
    <property type="entry name" value="Bact_Kbp"/>
</dbReference>
<keyword evidence="4" id="KW-1185">Reference proteome</keyword>
<protein>
    <submittedName>
        <fullName evidence="3">LysM peptidoglycan-binding domain-containing protein</fullName>
    </submittedName>
</protein>
<evidence type="ECO:0000313" key="4">
    <source>
        <dbReference type="Proteomes" id="UP000315439"/>
    </source>
</evidence>
<dbReference type="RefSeq" id="WP_142893134.1">
    <property type="nucleotide sequence ID" value="NZ_ML660162.1"/>
</dbReference>
<organism evidence="3 4">
    <name type="scientific">Aliikangiella coralliicola</name>
    <dbReference type="NCBI Taxonomy" id="2592383"/>
    <lineage>
        <taxon>Bacteria</taxon>
        <taxon>Pseudomonadati</taxon>
        <taxon>Pseudomonadota</taxon>
        <taxon>Gammaproteobacteria</taxon>
        <taxon>Oceanospirillales</taxon>
        <taxon>Pleioneaceae</taxon>
        <taxon>Aliikangiella</taxon>
    </lineage>
</organism>
<dbReference type="Pfam" id="PF01476">
    <property type="entry name" value="LysM"/>
    <property type="match status" value="1"/>
</dbReference>
<dbReference type="InterPro" id="IPR018392">
    <property type="entry name" value="LysM"/>
</dbReference>
<evidence type="ECO:0000259" key="2">
    <source>
        <dbReference type="PROSITE" id="PS51782"/>
    </source>
</evidence>
<dbReference type="Gene3D" id="3.10.350.10">
    <property type="entry name" value="LysM domain"/>
    <property type="match status" value="1"/>
</dbReference>
<proteinExistence type="predicted"/>
<evidence type="ECO:0000313" key="3">
    <source>
        <dbReference type="EMBL" id="TQV88626.1"/>
    </source>
</evidence>
<dbReference type="CDD" id="cd00118">
    <property type="entry name" value="LysM"/>
    <property type="match status" value="1"/>
</dbReference>
<dbReference type="Proteomes" id="UP000315439">
    <property type="component" value="Unassembled WGS sequence"/>
</dbReference>
<dbReference type="EMBL" id="VIKS01000004">
    <property type="protein sequence ID" value="TQV88626.1"/>
    <property type="molecule type" value="Genomic_DNA"/>
</dbReference>
<name>A0A545UGM6_9GAMM</name>
<feature type="domain" description="LysM" evidence="2">
    <location>
        <begin position="31"/>
        <end position="79"/>
    </location>
</feature>
<dbReference type="OrthoDB" id="9765158at2"/>
<dbReference type="AlphaFoldDB" id="A0A545UGM6"/>
<keyword evidence="1" id="KW-0732">Signal</keyword>
<comment type="caution">
    <text evidence="3">The sequence shown here is derived from an EMBL/GenBank/DDBJ whole genome shotgun (WGS) entry which is preliminary data.</text>
</comment>
<accession>A0A545UGM6</accession>
<sequence length="365" mass="41130">MKKLTIGILSTLLSLSAWFSSAAELKQNHPEFHIVQPGDTLWDISEKFLDTPWLWPEIWHVNNQVDNPHLIFPGDIIALVYVDGQPRITKTNRLPNGTIKLRPKARELSADSAISTLPLDAILPFLTSAQVVSESQIEDSPYVVGSDSDRLLAAENNKVYVRGILDEAAQKYTFFRKGDPYIDPETGEMLGIEAIHIAEGLKEVSGDPSVMRLKKSVQELRRGDRAWPTNEEQLRPVYFPHSPKSFDGGQIISVYGGVQQIGQYDVVVINRGEREMMEVGHVLSIYKKGETIVDDIATKRRQEDDSVSALTKFKESITNTKQEVKLPDELAGRLMIFRTFEKVSLGLVLKAEKTIHVYDKVKMPY</sequence>
<evidence type="ECO:0000256" key="1">
    <source>
        <dbReference type="SAM" id="SignalP"/>
    </source>
</evidence>
<dbReference type="InterPro" id="IPR036779">
    <property type="entry name" value="LysM_dom_sf"/>
</dbReference>
<dbReference type="PANTHER" id="PTHR34700">
    <property type="entry name" value="POTASSIUM BINDING PROTEIN KBP"/>
    <property type="match status" value="1"/>
</dbReference>
<dbReference type="PROSITE" id="PS51782">
    <property type="entry name" value="LYSM"/>
    <property type="match status" value="1"/>
</dbReference>
<feature type="signal peptide" evidence="1">
    <location>
        <begin position="1"/>
        <end position="22"/>
    </location>
</feature>
<dbReference type="PANTHER" id="PTHR34700:SF4">
    <property type="entry name" value="PHAGE-LIKE ELEMENT PBSX PROTEIN XKDP"/>
    <property type="match status" value="1"/>
</dbReference>
<gene>
    <name evidence="3" type="ORF">FLL46_08920</name>
</gene>